<feature type="domain" description="HIT" evidence="4">
    <location>
        <begin position="18"/>
        <end position="140"/>
    </location>
</feature>
<dbReference type="GO" id="GO:0000166">
    <property type="term" value="F:nucleotide binding"/>
    <property type="evidence" value="ECO:0007669"/>
    <property type="project" value="UniProtKB-KW"/>
</dbReference>
<dbReference type="Proteomes" id="UP001270362">
    <property type="component" value="Unassembled WGS sequence"/>
</dbReference>
<protein>
    <recommendedName>
        <fullName evidence="4">HIT domain-containing protein</fullName>
    </recommendedName>
</protein>
<keyword evidence="2" id="KW-0378">Hydrolase</keyword>
<dbReference type="PANTHER" id="PTHR12486:SF5">
    <property type="entry name" value="ADENOSINE 5'-MONOPHOSPHORAMIDASE HINT3"/>
    <property type="match status" value="1"/>
</dbReference>
<dbReference type="PANTHER" id="PTHR12486">
    <property type="entry name" value="APRATAXIN-RELATED"/>
    <property type="match status" value="1"/>
</dbReference>
<dbReference type="EMBL" id="JAULSO010000003">
    <property type="protein sequence ID" value="KAK3685367.1"/>
    <property type="molecule type" value="Genomic_DNA"/>
</dbReference>
<proteinExistence type="predicted"/>
<gene>
    <name evidence="5" type="ORF">B0T22DRAFT_442546</name>
</gene>
<feature type="short sequence motif" description="Histidine triad motif" evidence="3">
    <location>
        <begin position="124"/>
        <end position="128"/>
    </location>
</feature>
<comment type="caution">
    <text evidence="5">The sequence shown here is derived from an EMBL/GenBank/DDBJ whole genome shotgun (WGS) entry which is preliminary data.</text>
</comment>
<dbReference type="AlphaFoldDB" id="A0AAE1CAC1"/>
<dbReference type="Pfam" id="PF11969">
    <property type="entry name" value="DcpS_C"/>
    <property type="match status" value="1"/>
</dbReference>
<keyword evidence="1" id="KW-0547">Nucleotide-binding</keyword>
<dbReference type="InterPro" id="IPR036265">
    <property type="entry name" value="HIT-like_sf"/>
</dbReference>
<evidence type="ECO:0000256" key="3">
    <source>
        <dbReference type="PROSITE-ProRule" id="PRU00464"/>
    </source>
</evidence>
<evidence type="ECO:0000256" key="1">
    <source>
        <dbReference type="ARBA" id="ARBA00022741"/>
    </source>
</evidence>
<accession>A0AAE1CAC1</accession>
<reference evidence="5" key="1">
    <citation type="journal article" date="2023" name="Mol. Phylogenet. Evol.">
        <title>Genome-scale phylogeny and comparative genomics of the fungal order Sordariales.</title>
        <authorList>
            <person name="Hensen N."/>
            <person name="Bonometti L."/>
            <person name="Westerberg I."/>
            <person name="Brannstrom I.O."/>
            <person name="Guillou S."/>
            <person name="Cros-Aarteil S."/>
            <person name="Calhoun S."/>
            <person name="Haridas S."/>
            <person name="Kuo A."/>
            <person name="Mondo S."/>
            <person name="Pangilinan J."/>
            <person name="Riley R."/>
            <person name="LaButti K."/>
            <person name="Andreopoulos B."/>
            <person name="Lipzen A."/>
            <person name="Chen C."/>
            <person name="Yan M."/>
            <person name="Daum C."/>
            <person name="Ng V."/>
            <person name="Clum A."/>
            <person name="Steindorff A."/>
            <person name="Ohm R.A."/>
            <person name="Martin F."/>
            <person name="Silar P."/>
            <person name="Natvig D.O."/>
            <person name="Lalanne C."/>
            <person name="Gautier V."/>
            <person name="Ament-Velasquez S.L."/>
            <person name="Kruys A."/>
            <person name="Hutchinson M.I."/>
            <person name="Powell A.J."/>
            <person name="Barry K."/>
            <person name="Miller A.N."/>
            <person name="Grigoriev I.V."/>
            <person name="Debuchy R."/>
            <person name="Gladieux P."/>
            <person name="Hiltunen Thoren M."/>
            <person name="Johannesson H."/>
        </authorList>
    </citation>
    <scope>NUCLEOTIDE SEQUENCE</scope>
    <source>
        <strain evidence="5">CBS 314.62</strain>
    </source>
</reference>
<evidence type="ECO:0000313" key="6">
    <source>
        <dbReference type="Proteomes" id="UP001270362"/>
    </source>
</evidence>
<dbReference type="GO" id="GO:0016787">
    <property type="term" value="F:hydrolase activity"/>
    <property type="evidence" value="ECO:0007669"/>
    <property type="project" value="UniProtKB-KW"/>
</dbReference>
<name>A0AAE1CAC1_9PEZI</name>
<organism evidence="5 6">
    <name type="scientific">Podospora appendiculata</name>
    <dbReference type="NCBI Taxonomy" id="314037"/>
    <lineage>
        <taxon>Eukaryota</taxon>
        <taxon>Fungi</taxon>
        <taxon>Dikarya</taxon>
        <taxon>Ascomycota</taxon>
        <taxon>Pezizomycotina</taxon>
        <taxon>Sordariomycetes</taxon>
        <taxon>Sordariomycetidae</taxon>
        <taxon>Sordariales</taxon>
        <taxon>Podosporaceae</taxon>
        <taxon>Podospora</taxon>
    </lineage>
</organism>
<evidence type="ECO:0000256" key="2">
    <source>
        <dbReference type="ARBA" id="ARBA00022801"/>
    </source>
</evidence>
<keyword evidence="6" id="KW-1185">Reference proteome</keyword>
<reference evidence="5" key="2">
    <citation type="submission" date="2023-06" db="EMBL/GenBank/DDBJ databases">
        <authorList>
            <consortium name="Lawrence Berkeley National Laboratory"/>
            <person name="Haridas S."/>
            <person name="Hensen N."/>
            <person name="Bonometti L."/>
            <person name="Westerberg I."/>
            <person name="Brannstrom I.O."/>
            <person name="Guillou S."/>
            <person name="Cros-Aarteil S."/>
            <person name="Calhoun S."/>
            <person name="Kuo A."/>
            <person name="Mondo S."/>
            <person name="Pangilinan J."/>
            <person name="Riley R."/>
            <person name="Labutti K."/>
            <person name="Andreopoulos B."/>
            <person name="Lipzen A."/>
            <person name="Chen C."/>
            <person name="Yanf M."/>
            <person name="Daum C."/>
            <person name="Ng V."/>
            <person name="Clum A."/>
            <person name="Steindorff A."/>
            <person name="Ohm R."/>
            <person name="Martin F."/>
            <person name="Silar P."/>
            <person name="Natvig D."/>
            <person name="Lalanne C."/>
            <person name="Gautier V."/>
            <person name="Ament-Velasquez S.L."/>
            <person name="Kruys A."/>
            <person name="Hutchinson M.I."/>
            <person name="Powell A.J."/>
            <person name="Barry K."/>
            <person name="Miller A.N."/>
            <person name="Grigoriev I.V."/>
            <person name="Debuchy R."/>
            <person name="Gladieux P."/>
            <person name="Thoren M.H."/>
            <person name="Johannesson H."/>
        </authorList>
    </citation>
    <scope>NUCLEOTIDE SEQUENCE</scope>
    <source>
        <strain evidence="5">CBS 314.62</strain>
    </source>
</reference>
<dbReference type="InterPro" id="IPR011146">
    <property type="entry name" value="HIT-like"/>
</dbReference>
<sequence length="179" mass="20741">MAVWHYLANLEWTEKVQHKCVFCDRANFKHIVYEDSEIIAVTNRTPGGQFHWLIMPKRHIIRDMEALRHADLALLQEMDAVKLRLVRQHCPDLLGSSKVIAGYHRGRRPLLGGIYYPDVVSVHHLHLHVIVRPYVLKRLFKYPAWLPLLWKSDAAAMRQAAAASEPDLTEASKLITRPR</sequence>
<evidence type="ECO:0000313" key="5">
    <source>
        <dbReference type="EMBL" id="KAK3685367.1"/>
    </source>
</evidence>
<dbReference type="PROSITE" id="PS51084">
    <property type="entry name" value="HIT_2"/>
    <property type="match status" value="1"/>
</dbReference>
<dbReference type="Gene3D" id="3.30.428.10">
    <property type="entry name" value="HIT-like"/>
    <property type="match status" value="1"/>
</dbReference>
<evidence type="ECO:0000259" key="4">
    <source>
        <dbReference type="PROSITE" id="PS51084"/>
    </source>
</evidence>
<dbReference type="SUPFAM" id="SSF54197">
    <property type="entry name" value="HIT-like"/>
    <property type="match status" value="1"/>
</dbReference>